<evidence type="ECO:0000256" key="1">
    <source>
        <dbReference type="SAM" id="MobiDB-lite"/>
    </source>
</evidence>
<keyword evidence="4" id="KW-1185">Reference proteome</keyword>
<organism evidence="3 4">
    <name type="scientific">Hyaloperonospora brassicae</name>
    <name type="common">Brassica downy mildew</name>
    <name type="synonym">Peronospora brassicae</name>
    <dbReference type="NCBI Taxonomy" id="162125"/>
    <lineage>
        <taxon>Eukaryota</taxon>
        <taxon>Sar</taxon>
        <taxon>Stramenopiles</taxon>
        <taxon>Oomycota</taxon>
        <taxon>Peronosporomycetes</taxon>
        <taxon>Peronosporales</taxon>
        <taxon>Peronosporaceae</taxon>
        <taxon>Hyaloperonospora</taxon>
    </lineage>
</organism>
<dbReference type="Proteomes" id="UP001162031">
    <property type="component" value="Unassembled WGS sequence"/>
</dbReference>
<keyword evidence="2" id="KW-0732">Signal</keyword>
<dbReference type="AlphaFoldDB" id="A0AAV0THA4"/>
<feature type="chain" id="PRO_5043908891" description="RxLR effector protein" evidence="2">
    <location>
        <begin position="21"/>
        <end position="166"/>
    </location>
</feature>
<dbReference type="EMBL" id="CANTFL010000375">
    <property type="protein sequence ID" value="CAI5721424.1"/>
    <property type="molecule type" value="Genomic_DNA"/>
</dbReference>
<proteinExistence type="predicted"/>
<reference evidence="3" key="1">
    <citation type="submission" date="2022-12" db="EMBL/GenBank/DDBJ databases">
        <authorList>
            <person name="Webb A."/>
        </authorList>
    </citation>
    <scope>NUCLEOTIDE SEQUENCE</scope>
    <source>
        <strain evidence="3">Hp1</strain>
    </source>
</reference>
<name>A0AAV0THA4_HYABA</name>
<feature type="compositionally biased region" description="Basic residues" evidence="1">
    <location>
        <begin position="108"/>
        <end position="117"/>
    </location>
</feature>
<evidence type="ECO:0000313" key="3">
    <source>
        <dbReference type="EMBL" id="CAI5721424.1"/>
    </source>
</evidence>
<accession>A0AAV0THA4</accession>
<comment type="caution">
    <text evidence="3">The sequence shown here is derived from an EMBL/GenBank/DDBJ whole genome shotgun (WGS) entry which is preliminary data.</text>
</comment>
<sequence>MRIHYVALVAAAALIASTHGHQAVRDSTTLSSLRTTTEAENQPGVVDGKTNRFLTSDDNFEPLAVTSTGDHASIALQKGDGHDRQLRQLLDFNSDDEARSFFGLFGKKKKKSKKKHHHEEEESDSGSASASDSASGSGSSEASDSSDSSDSKNDSKSGFSLNPIDW</sequence>
<feature type="compositionally biased region" description="Low complexity" evidence="1">
    <location>
        <begin position="125"/>
        <end position="148"/>
    </location>
</feature>
<evidence type="ECO:0000313" key="4">
    <source>
        <dbReference type="Proteomes" id="UP001162031"/>
    </source>
</evidence>
<evidence type="ECO:0000256" key="2">
    <source>
        <dbReference type="SAM" id="SignalP"/>
    </source>
</evidence>
<protein>
    <recommendedName>
        <fullName evidence="5">RxLR effector protein</fullName>
    </recommendedName>
</protein>
<feature type="signal peptide" evidence="2">
    <location>
        <begin position="1"/>
        <end position="20"/>
    </location>
</feature>
<feature type="region of interest" description="Disordered" evidence="1">
    <location>
        <begin position="108"/>
        <end position="166"/>
    </location>
</feature>
<evidence type="ECO:0008006" key="5">
    <source>
        <dbReference type="Google" id="ProtNLM"/>
    </source>
</evidence>
<gene>
    <name evidence="3" type="ORF">HBR001_LOCUS2625</name>
</gene>